<evidence type="ECO:0000256" key="2">
    <source>
        <dbReference type="SAM" id="MobiDB-lite"/>
    </source>
</evidence>
<protein>
    <submittedName>
        <fullName evidence="4">Speckle-type POZ protein-like protein B</fullName>
    </submittedName>
</protein>
<feature type="chain" id="PRO_5014585587" evidence="3">
    <location>
        <begin position="28"/>
        <end position="396"/>
    </location>
</feature>
<dbReference type="InterPro" id="IPR011333">
    <property type="entry name" value="SKP1/BTB/POZ_sf"/>
</dbReference>
<feature type="region of interest" description="Disordered" evidence="2">
    <location>
        <begin position="141"/>
        <end position="221"/>
    </location>
</feature>
<feature type="compositionally biased region" description="Basic and acidic residues" evidence="2">
    <location>
        <begin position="177"/>
        <end position="188"/>
    </location>
</feature>
<dbReference type="PROSITE" id="PS50097">
    <property type="entry name" value="BTB"/>
    <property type="match status" value="1"/>
</dbReference>
<feature type="compositionally biased region" description="Acidic residues" evidence="2">
    <location>
        <begin position="189"/>
        <end position="206"/>
    </location>
</feature>
<sequence length="396" mass="44498">MRKGSNTVRIIGLVWLLPSLTLNSVLSVRGDKVAATTIEGSGSAAGYQIETNNRAALLNSATHKLWDYTVPPIDSGAASGYHLLVVEGFSRTRDILPAGEYIRCRTFLVGGHRWHLTYYTNGYDSEDAGFVSLVLVLEEDDDCDEDENDDDWEANEDDQTDNDDDDEDDDYEDEDKDGYHQDEHADNDDAHDDDMAEDDDEDEDHEDEHINNDDALHDDMAEDDDHDYHELFPSVKAQVFLCFIDQFQWLHSGRMRETKFGLITELTCKGFRKREILERSAHLKDDSFTIRCDIVVLDAKADIKSKQGASTMAPPFIQVPPSDMPIHFKNLLLSEEGADVTFVVGSETFAAHDCVLAARSTAFKSQLFGDKLGTAIVKIDDIEAEVFEGMLTFIYT</sequence>
<dbReference type="InterPro" id="IPR002083">
    <property type="entry name" value="MATH/TRAF_dom"/>
</dbReference>
<keyword evidence="3" id="KW-0732">Signal</keyword>
<dbReference type="Gene3D" id="3.30.710.10">
    <property type="entry name" value="Potassium Channel Kv1.1, Chain A"/>
    <property type="match status" value="1"/>
</dbReference>
<dbReference type="GO" id="GO:0016567">
    <property type="term" value="P:protein ubiquitination"/>
    <property type="evidence" value="ECO:0007669"/>
    <property type="project" value="InterPro"/>
</dbReference>
<dbReference type="Pfam" id="PF22486">
    <property type="entry name" value="MATH_2"/>
    <property type="match status" value="1"/>
</dbReference>
<feature type="compositionally biased region" description="Acidic residues" evidence="2">
    <location>
        <begin position="141"/>
        <end position="176"/>
    </location>
</feature>
<evidence type="ECO:0000256" key="1">
    <source>
        <dbReference type="ARBA" id="ARBA00004906"/>
    </source>
</evidence>
<dbReference type="SUPFAM" id="SSF49599">
    <property type="entry name" value="TRAF domain-like"/>
    <property type="match status" value="1"/>
</dbReference>
<dbReference type="PROSITE" id="PS50144">
    <property type="entry name" value="MATH"/>
    <property type="match status" value="1"/>
</dbReference>
<feature type="compositionally biased region" description="Basic and acidic residues" evidence="2">
    <location>
        <begin position="207"/>
        <end position="219"/>
    </location>
</feature>
<dbReference type="PANTHER" id="PTHR26379:SF295">
    <property type="entry name" value="OS10G0429651 PROTEIN"/>
    <property type="match status" value="1"/>
</dbReference>
<dbReference type="InterPro" id="IPR000210">
    <property type="entry name" value="BTB/POZ_dom"/>
</dbReference>
<dbReference type="Gene3D" id="2.60.210.10">
    <property type="entry name" value="Apoptosis, Tumor Necrosis Factor Receptor Associated Protein 2, Chain A"/>
    <property type="match status" value="1"/>
</dbReference>
<dbReference type="CDD" id="cd00121">
    <property type="entry name" value="MATH"/>
    <property type="match status" value="1"/>
</dbReference>
<evidence type="ECO:0000256" key="3">
    <source>
        <dbReference type="SAM" id="SignalP"/>
    </source>
</evidence>
<dbReference type="AlphaFoldDB" id="N1R5C1"/>
<name>N1R5C1_AEGTA</name>
<dbReference type="PANTHER" id="PTHR26379">
    <property type="entry name" value="BTB/POZ AND MATH DOMAIN-CONTAINING PROTEIN 1"/>
    <property type="match status" value="1"/>
</dbReference>
<dbReference type="EnsemblPlants" id="EMT33477">
    <property type="protein sequence ID" value="EMT33477"/>
    <property type="gene ID" value="F775_17600"/>
</dbReference>
<comment type="pathway">
    <text evidence="1">Protein modification; protein ubiquitination.</text>
</comment>
<organism evidence="4">
    <name type="scientific">Aegilops tauschii</name>
    <name type="common">Tausch's goatgrass</name>
    <name type="synonym">Aegilops squarrosa</name>
    <dbReference type="NCBI Taxonomy" id="37682"/>
    <lineage>
        <taxon>Eukaryota</taxon>
        <taxon>Viridiplantae</taxon>
        <taxon>Streptophyta</taxon>
        <taxon>Embryophyta</taxon>
        <taxon>Tracheophyta</taxon>
        <taxon>Spermatophyta</taxon>
        <taxon>Magnoliopsida</taxon>
        <taxon>Liliopsida</taxon>
        <taxon>Poales</taxon>
        <taxon>Poaceae</taxon>
        <taxon>BOP clade</taxon>
        <taxon>Pooideae</taxon>
        <taxon>Triticodae</taxon>
        <taxon>Triticeae</taxon>
        <taxon>Triticinae</taxon>
        <taxon>Aegilops</taxon>
    </lineage>
</organism>
<dbReference type="SUPFAM" id="SSF54695">
    <property type="entry name" value="POZ domain"/>
    <property type="match status" value="1"/>
</dbReference>
<evidence type="ECO:0000313" key="4">
    <source>
        <dbReference type="EnsemblPlants" id="EMT33477"/>
    </source>
</evidence>
<feature type="signal peptide" evidence="3">
    <location>
        <begin position="1"/>
        <end position="27"/>
    </location>
</feature>
<reference evidence="4" key="1">
    <citation type="submission" date="2015-06" db="UniProtKB">
        <authorList>
            <consortium name="EnsemblPlants"/>
        </authorList>
    </citation>
    <scope>IDENTIFICATION</scope>
</reference>
<dbReference type="InterPro" id="IPR045005">
    <property type="entry name" value="BPM1-6"/>
</dbReference>
<dbReference type="InterPro" id="IPR008974">
    <property type="entry name" value="TRAF-like"/>
</dbReference>
<accession>N1R5C1</accession>
<proteinExistence type="predicted"/>
<dbReference type="Pfam" id="PF00651">
    <property type="entry name" value="BTB"/>
    <property type="match status" value="1"/>
</dbReference>